<dbReference type="PANTHER" id="PTHR47344:SF1">
    <property type="entry name" value="RING ZINC FINGER PROTEIN-RELATED"/>
    <property type="match status" value="1"/>
</dbReference>
<dbReference type="Pfam" id="PF07992">
    <property type="entry name" value="Pyr_redox_2"/>
    <property type="match status" value="1"/>
</dbReference>
<keyword evidence="7" id="KW-0175">Coiled coil</keyword>
<evidence type="ECO:0000256" key="1">
    <source>
        <dbReference type="ARBA" id="ARBA00001974"/>
    </source>
</evidence>
<name>M7ZLK7_TRIUA</name>
<proteinExistence type="predicted"/>
<dbReference type="eggNOG" id="KOG1336">
    <property type="taxonomic scope" value="Eukaryota"/>
</dbReference>
<dbReference type="GO" id="GO:0016656">
    <property type="term" value="F:monodehydroascorbate reductase (NADH) activity"/>
    <property type="evidence" value="ECO:0007669"/>
    <property type="project" value="UniProtKB-EC"/>
</dbReference>
<dbReference type="InterPro" id="IPR023753">
    <property type="entry name" value="FAD/NAD-binding_dom"/>
</dbReference>
<dbReference type="PRINTS" id="PR00368">
    <property type="entry name" value="FADPNR"/>
</dbReference>
<dbReference type="InterPro" id="IPR001841">
    <property type="entry name" value="Znf_RING"/>
</dbReference>
<dbReference type="Pfam" id="PF21791">
    <property type="entry name" value="MDHAR3-like_C"/>
    <property type="match status" value="1"/>
</dbReference>
<dbReference type="Pfam" id="PF13639">
    <property type="entry name" value="zf-RING_2"/>
    <property type="match status" value="1"/>
</dbReference>
<keyword evidence="3" id="KW-0274">FAD</keyword>
<dbReference type="SUPFAM" id="SSF57850">
    <property type="entry name" value="RING/U-box"/>
    <property type="match status" value="1"/>
</dbReference>
<feature type="coiled-coil region" evidence="7">
    <location>
        <begin position="116"/>
        <end position="192"/>
    </location>
</feature>
<evidence type="ECO:0000256" key="7">
    <source>
        <dbReference type="SAM" id="Coils"/>
    </source>
</evidence>
<dbReference type="Gene3D" id="3.30.390.30">
    <property type="match status" value="1"/>
</dbReference>
<dbReference type="Gene3D" id="3.50.50.60">
    <property type="entry name" value="FAD/NAD(P)-binding domain"/>
    <property type="match status" value="2"/>
</dbReference>
<feature type="region of interest" description="Disordered" evidence="8">
    <location>
        <begin position="305"/>
        <end position="329"/>
    </location>
</feature>
<evidence type="ECO:0000259" key="9">
    <source>
        <dbReference type="PROSITE" id="PS50089"/>
    </source>
</evidence>
<dbReference type="PANTHER" id="PTHR47344">
    <property type="entry name" value="RING ZINC FINGER PROTEIN-RELATED"/>
    <property type="match status" value="1"/>
</dbReference>
<dbReference type="SUPFAM" id="SSF51905">
    <property type="entry name" value="FAD/NAD(P)-binding domain"/>
    <property type="match status" value="2"/>
</dbReference>
<evidence type="ECO:0000256" key="3">
    <source>
        <dbReference type="ARBA" id="ARBA00022827"/>
    </source>
</evidence>
<dbReference type="PROSITE" id="PS50089">
    <property type="entry name" value="ZF_RING_2"/>
    <property type="match status" value="1"/>
</dbReference>
<gene>
    <name evidence="10" type="ORF">TRIUR3_31588</name>
</gene>
<comment type="cofactor">
    <cofactor evidence="1">
        <name>FAD</name>
        <dbReference type="ChEBI" id="CHEBI:57692"/>
    </cofactor>
</comment>
<feature type="compositionally biased region" description="Polar residues" evidence="8">
    <location>
        <begin position="308"/>
        <end position="329"/>
    </location>
</feature>
<evidence type="ECO:0000256" key="8">
    <source>
        <dbReference type="SAM" id="MobiDB-lite"/>
    </source>
</evidence>
<dbReference type="InterPro" id="IPR048618">
    <property type="entry name" value="MDHAR3-like_C"/>
</dbReference>
<comment type="catalytic activity">
    <reaction evidence="6">
        <text>2 monodehydro-L-ascorbate radical + NADH + H(+) = 2 L-ascorbate + NAD(+)</text>
        <dbReference type="Rhea" id="RHEA:14581"/>
        <dbReference type="ChEBI" id="CHEBI:15378"/>
        <dbReference type="ChEBI" id="CHEBI:38290"/>
        <dbReference type="ChEBI" id="CHEBI:57540"/>
        <dbReference type="ChEBI" id="CHEBI:57945"/>
        <dbReference type="ChEBI" id="CHEBI:59513"/>
        <dbReference type="EC" id="1.6.5.4"/>
    </reaction>
</comment>
<reference evidence="10" key="1">
    <citation type="journal article" date="2013" name="Nature">
        <title>Draft genome of the wheat A-genome progenitor Triticum urartu.</title>
        <authorList>
            <person name="Ling H.Q."/>
            <person name="Zhao S."/>
            <person name="Liu D."/>
            <person name="Wang J."/>
            <person name="Sun H."/>
            <person name="Zhang C."/>
            <person name="Fan H."/>
            <person name="Li D."/>
            <person name="Dong L."/>
            <person name="Tao Y."/>
            <person name="Gao C."/>
            <person name="Wu H."/>
            <person name="Li Y."/>
            <person name="Cui Y."/>
            <person name="Guo X."/>
            <person name="Zheng S."/>
            <person name="Wang B."/>
            <person name="Yu K."/>
            <person name="Liang Q."/>
            <person name="Yang W."/>
            <person name="Lou X."/>
            <person name="Chen J."/>
            <person name="Feng M."/>
            <person name="Jian J."/>
            <person name="Zhang X."/>
            <person name="Luo G."/>
            <person name="Jiang Y."/>
            <person name="Liu J."/>
            <person name="Wang Z."/>
            <person name="Sha Y."/>
            <person name="Zhang B."/>
            <person name="Wu H."/>
            <person name="Tang D."/>
            <person name="Shen Q."/>
            <person name="Xue P."/>
            <person name="Zou S."/>
            <person name="Wang X."/>
            <person name="Liu X."/>
            <person name="Wang F."/>
            <person name="Yang Y."/>
            <person name="An X."/>
            <person name="Dong Z."/>
            <person name="Zhang K."/>
            <person name="Zhang X."/>
            <person name="Luo M.C."/>
            <person name="Dvorak J."/>
            <person name="Tong Y."/>
            <person name="Wang J."/>
            <person name="Yang H."/>
            <person name="Li Z."/>
            <person name="Wang D."/>
            <person name="Zhang A."/>
            <person name="Wang J."/>
        </authorList>
    </citation>
    <scope>NUCLEOTIDE SEQUENCE</scope>
</reference>
<dbReference type="eggNOG" id="KOG0827">
    <property type="taxonomic scope" value="Eukaryota"/>
</dbReference>
<sequence>MTAAAWPVCTICYEDLRPLSDQHIYCLPSCGHVFHALCVEQWLEYCPSAGGKKKGKCPICKQACGASHPPTRLFFQSTGACPTQAPPSSSQDADPEALAEEVARLEQKASSLGKVLEEQRDGIQKLNAEASAATASVGSLIGLIVRWKEQAATAETMRESARKEKESVQRLLNAKTEELSRKTSECVRLQERSLALAKELAALKLSTDTNLQEEEILKLASLGNHGNLENAVDVLKRSLALRNKSYKDLMVQCNHLGRSESRAQQRIEKGRELIKKLRAKVLDLQKELEEKENNVIRDLRSSKKFKADQNQTNPVKASANNGFSSPSAGYGNQTVKLDDVMQDGCNEKVQSNQVTPEAKKDPILQDSLEIKIADVIDLDADDKGTIKCPAKPFGYNDYTSDTRNQSSRCERGTEEPTAFGCEPSFYVPEETSFLKHTAATGKSTFQEFLMKTKLQNVQELPVLRSTNVTTSTCKKESLTIGGISKQATRLASGTGPQTFHNLNSLSDDDFQTLPGCTGEGARKGIGKWSKGMAAPGYLGANTNKGNLISVGHDGRGGKVKVLRNHGRFADSRTPALWPKAQQKAVGKGRHESRFCNRYTIGIGPVMLEVGHNLSMLFETPESLSALAYALVALALRQKAAQMASAAAAAAAGTGCYAQTSWALRRLGAGGGALASAATRRRNCSVAAAVFDNQNREWSLSSAKPVPTYGSCIDRLQAVPPYERPALTKGYLFPPEKKPARLPGFHTCVGSGGQRQTAEWYKENGIEVLYEDPVEAFDGKTQTLKTSSGKILKYGSLIISTGCAAARLPEKIGGDLPGVHYIRDVADADSLVSSLGKAKKIVVIGGGYIGMEIIFPEDHIMPRLFTPSLAKKYEELYEQNGVKFVKGALIDKLDAGSDGRVSSAILKDGSVVEADTVMIFIFSRRSYAAVIVGIGAKPSVSPFEAVGVNIEVGGIEVDSMFRTSIPSIFAIGDVAAFPLKMYDRIARVEHVDHARKSAQHCIETLLTSQAKAYDYLPYFYSRVFEYEGSSRKIWWQFYGDNVGETIEVGNFDPKIATFWIDSDSRLKGVFLESGTSEEFSLLPKLARSQPIVDKAKLKSATSVEDALEIARSSL</sequence>
<evidence type="ECO:0000256" key="4">
    <source>
        <dbReference type="ARBA" id="ARBA00023027"/>
    </source>
</evidence>
<dbReference type="AlphaFoldDB" id="M7ZLK7"/>
<evidence type="ECO:0000256" key="6">
    <source>
        <dbReference type="ARBA" id="ARBA00048948"/>
    </source>
</evidence>
<dbReference type="InterPro" id="IPR036188">
    <property type="entry name" value="FAD/NAD-bd_sf"/>
</dbReference>
<dbReference type="EMBL" id="KD102288">
    <property type="protein sequence ID" value="EMS60997.1"/>
    <property type="molecule type" value="Genomic_DNA"/>
</dbReference>
<keyword evidence="4" id="KW-0520">NAD</keyword>
<dbReference type="InterPro" id="IPR016156">
    <property type="entry name" value="FAD/NAD-linked_Rdtase_dimer_sf"/>
</dbReference>
<evidence type="ECO:0000256" key="2">
    <source>
        <dbReference type="ARBA" id="ARBA00022630"/>
    </source>
</evidence>
<accession>M7ZLK7</accession>
<feature type="coiled-coil region" evidence="7">
    <location>
        <begin position="260"/>
        <end position="294"/>
    </location>
</feature>
<keyword evidence="2" id="KW-0285">Flavoprotein</keyword>
<organism evidence="10">
    <name type="scientific">Triticum urartu</name>
    <name type="common">Red wild einkorn</name>
    <name type="synonym">Crithodium urartu</name>
    <dbReference type="NCBI Taxonomy" id="4572"/>
    <lineage>
        <taxon>Eukaryota</taxon>
        <taxon>Viridiplantae</taxon>
        <taxon>Streptophyta</taxon>
        <taxon>Embryophyta</taxon>
        <taxon>Tracheophyta</taxon>
        <taxon>Spermatophyta</taxon>
        <taxon>Magnoliopsida</taxon>
        <taxon>Liliopsida</taxon>
        <taxon>Poales</taxon>
        <taxon>Poaceae</taxon>
        <taxon>BOP clade</taxon>
        <taxon>Pooideae</taxon>
        <taxon>Triticodae</taxon>
        <taxon>Triticeae</taxon>
        <taxon>Triticinae</taxon>
        <taxon>Triticum</taxon>
    </lineage>
</organism>
<protein>
    <recommendedName>
        <fullName evidence="5">monodehydroascorbate reductase (NADH)</fullName>
        <ecNumber evidence="5">1.6.5.4</ecNumber>
    </recommendedName>
</protein>
<dbReference type="PRINTS" id="PR00411">
    <property type="entry name" value="PNDRDTASEI"/>
</dbReference>
<evidence type="ECO:0000256" key="5">
    <source>
        <dbReference type="ARBA" id="ARBA00038920"/>
    </source>
</evidence>
<dbReference type="Gene3D" id="3.30.40.10">
    <property type="entry name" value="Zinc/RING finger domain, C3HC4 (zinc finger)"/>
    <property type="match status" value="1"/>
</dbReference>
<dbReference type="STRING" id="4572.M7ZLK7"/>
<dbReference type="CDD" id="cd16448">
    <property type="entry name" value="RING-H2"/>
    <property type="match status" value="1"/>
</dbReference>
<feature type="domain" description="RING-type" evidence="9">
    <location>
        <begin position="9"/>
        <end position="61"/>
    </location>
</feature>
<dbReference type="SMART" id="SM00184">
    <property type="entry name" value="RING"/>
    <property type="match status" value="1"/>
</dbReference>
<dbReference type="InterPro" id="IPR013083">
    <property type="entry name" value="Znf_RING/FYVE/PHD"/>
</dbReference>
<evidence type="ECO:0000313" key="10">
    <source>
        <dbReference type="EMBL" id="EMS60997.1"/>
    </source>
</evidence>
<dbReference type="EC" id="1.6.5.4" evidence="5"/>